<dbReference type="PANTHER" id="PTHR43283">
    <property type="entry name" value="BETA-LACTAMASE-RELATED"/>
    <property type="match status" value="1"/>
</dbReference>
<dbReference type="InterPro" id="IPR001466">
    <property type="entry name" value="Beta-lactam-related"/>
</dbReference>
<dbReference type="Proteomes" id="UP001209229">
    <property type="component" value="Unassembled WGS sequence"/>
</dbReference>
<name>A0AAE3M710_9BACT</name>
<protein>
    <submittedName>
        <fullName evidence="2">Beta-lactamase family protein</fullName>
    </submittedName>
</protein>
<sequence length="285" mass="32507">MKNIRVLMILMVAVFIYLSTPDYIKKALIYLFPGIEDYKIFYNREIPGDNSIPWNTAHDYMNTELLKQERDTLEHYKTVAYLIIQNDSVVYEEYWDGYDKNSLSNSFSASKSIVSLLIGAAIQDGYINNINQSVSEFIPEFNDDSHNKLYIKDLLTMSSGLNWNESYINPFSMTTQAYYGDNINDLVLNLKLIETPGVEFKYLSGNTQLLAIIIENATGKSLSEYVHEKIWKPLGATNTALWSLDRKNGHEKAYCCLNSNARDFARIGNIILNNGAINNLSSILK</sequence>
<dbReference type="Pfam" id="PF00144">
    <property type="entry name" value="Beta-lactamase"/>
    <property type="match status" value="1"/>
</dbReference>
<dbReference type="PANTHER" id="PTHR43283:SF7">
    <property type="entry name" value="BETA-LACTAMASE-RELATED DOMAIN-CONTAINING PROTEIN"/>
    <property type="match status" value="1"/>
</dbReference>
<dbReference type="EMBL" id="JAPDPJ010000052">
    <property type="protein sequence ID" value="MCW3788414.1"/>
    <property type="molecule type" value="Genomic_DNA"/>
</dbReference>
<organism evidence="2 3">
    <name type="scientific">Plebeiibacterium sediminum</name>
    <dbReference type="NCBI Taxonomy" id="2992112"/>
    <lineage>
        <taxon>Bacteria</taxon>
        <taxon>Pseudomonadati</taxon>
        <taxon>Bacteroidota</taxon>
        <taxon>Bacteroidia</taxon>
        <taxon>Marinilabiliales</taxon>
        <taxon>Marinilabiliaceae</taxon>
        <taxon>Plebeiibacterium</taxon>
    </lineage>
</organism>
<evidence type="ECO:0000259" key="1">
    <source>
        <dbReference type="Pfam" id="PF00144"/>
    </source>
</evidence>
<dbReference type="Gene3D" id="3.40.710.10">
    <property type="entry name" value="DD-peptidase/beta-lactamase superfamily"/>
    <property type="match status" value="1"/>
</dbReference>
<evidence type="ECO:0000313" key="3">
    <source>
        <dbReference type="Proteomes" id="UP001209229"/>
    </source>
</evidence>
<dbReference type="RefSeq" id="WP_301191974.1">
    <property type="nucleotide sequence ID" value="NZ_JAPDPJ010000052.1"/>
</dbReference>
<feature type="domain" description="Beta-lactamase-related" evidence="1">
    <location>
        <begin position="75"/>
        <end position="267"/>
    </location>
</feature>
<dbReference type="InterPro" id="IPR012338">
    <property type="entry name" value="Beta-lactam/transpept-like"/>
</dbReference>
<comment type="caution">
    <text evidence="2">The sequence shown here is derived from an EMBL/GenBank/DDBJ whole genome shotgun (WGS) entry which is preliminary data.</text>
</comment>
<proteinExistence type="predicted"/>
<accession>A0AAE3M710</accession>
<evidence type="ECO:0000313" key="2">
    <source>
        <dbReference type="EMBL" id="MCW3788414.1"/>
    </source>
</evidence>
<dbReference type="InterPro" id="IPR050789">
    <property type="entry name" value="Diverse_Enzym_Activities"/>
</dbReference>
<dbReference type="SUPFAM" id="SSF56601">
    <property type="entry name" value="beta-lactamase/transpeptidase-like"/>
    <property type="match status" value="1"/>
</dbReference>
<gene>
    <name evidence="2" type="ORF">OM075_18240</name>
</gene>
<keyword evidence="3" id="KW-1185">Reference proteome</keyword>
<reference evidence="2" key="1">
    <citation type="submission" date="2022-10" db="EMBL/GenBank/DDBJ databases">
        <authorList>
            <person name="Yu W.X."/>
        </authorList>
    </citation>
    <scope>NUCLEOTIDE SEQUENCE</scope>
    <source>
        <strain evidence="2">AAT</strain>
    </source>
</reference>
<dbReference type="AlphaFoldDB" id="A0AAE3M710"/>